<name>A0ACB6ZJ58_THEGA</name>
<protein>
    <submittedName>
        <fullName evidence="1">Uncharacterized protein</fullName>
    </submittedName>
</protein>
<keyword evidence="2" id="KW-1185">Reference proteome</keyword>
<dbReference type="Proteomes" id="UP000886501">
    <property type="component" value="Unassembled WGS sequence"/>
</dbReference>
<proteinExistence type="predicted"/>
<evidence type="ECO:0000313" key="1">
    <source>
        <dbReference type="EMBL" id="KAF9649554.1"/>
    </source>
</evidence>
<reference evidence="1" key="1">
    <citation type="submission" date="2019-10" db="EMBL/GenBank/DDBJ databases">
        <authorList>
            <consortium name="DOE Joint Genome Institute"/>
            <person name="Kuo A."/>
            <person name="Miyauchi S."/>
            <person name="Kiss E."/>
            <person name="Drula E."/>
            <person name="Kohler A."/>
            <person name="Sanchez-Garcia M."/>
            <person name="Andreopoulos B."/>
            <person name="Barry K.W."/>
            <person name="Bonito G."/>
            <person name="Buee M."/>
            <person name="Carver A."/>
            <person name="Chen C."/>
            <person name="Cichocki N."/>
            <person name="Clum A."/>
            <person name="Culley D."/>
            <person name="Crous P.W."/>
            <person name="Fauchery L."/>
            <person name="Girlanda M."/>
            <person name="Hayes R."/>
            <person name="Keri Z."/>
            <person name="Labutti K."/>
            <person name="Lipzen A."/>
            <person name="Lombard V."/>
            <person name="Magnuson J."/>
            <person name="Maillard F."/>
            <person name="Morin E."/>
            <person name="Murat C."/>
            <person name="Nolan M."/>
            <person name="Ohm R."/>
            <person name="Pangilinan J."/>
            <person name="Pereira M."/>
            <person name="Perotto S."/>
            <person name="Peter M."/>
            <person name="Riley R."/>
            <person name="Sitrit Y."/>
            <person name="Stielow B."/>
            <person name="Szollosi G."/>
            <person name="Zifcakova L."/>
            <person name="Stursova M."/>
            <person name="Spatafora J.W."/>
            <person name="Tedersoo L."/>
            <person name="Vaario L.-M."/>
            <person name="Yamada A."/>
            <person name="Yan M."/>
            <person name="Wang P."/>
            <person name="Xu J."/>
            <person name="Bruns T."/>
            <person name="Baldrian P."/>
            <person name="Vilgalys R."/>
            <person name="Henrissat B."/>
            <person name="Grigoriev I.V."/>
            <person name="Hibbett D."/>
            <person name="Nagy L.G."/>
            <person name="Martin F.M."/>
        </authorList>
    </citation>
    <scope>NUCLEOTIDE SEQUENCE</scope>
    <source>
        <strain evidence="1">P2</strain>
    </source>
</reference>
<evidence type="ECO:0000313" key="2">
    <source>
        <dbReference type="Proteomes" id="UP000886501"/>
    </source>
</evidence>
<comment type="caution">
    <text evidence="1">The sequence shown here is derived from an EMBL/GenBank/DDBJ whole genome shotgun (WGS) entry which is preliminary data.</text>
</comment>
<sequence length="103" mass="12121">MTTKTIGSRLQKLAVQWPADLFRPHLQLKTFLESLSHHPNLTDDAVVATRSLLQNDLHRKYKLGKHMMQPASMPHHYDRLTEAFVKSSQGIGRPWWKRFFNVW</sequence>
<accession>A0ACB6ZJ58</accession>
<reference evidence="1" key="2">
    <citation type="journal article" date="2020" name="Nat. Commun.">
        <title>Large-scale genome sequencing of mycorrhizal fungi provides insights into the early evolution of symbiotic traits.</title>
        <authorList>
            <person name="Miyauchi S."/>
            <person name="Kiss E."/>
            <person name="Kuo A."/>
            <person name="Drula E."/>
            <person name="Kohler A."/>
            <person name="Sanchez-Garcia M."/>
            <person name="Morin E."/>
            <person name="Andreopoulos B."/>
            <person name="Barry K.W."/>
            <person name="Bonito G."/>
            <person name="Buee M."/>
            <person name="Carver A."/>
            <person name="Chen C."/>
            <person name="Cichocki N."/>
            <person name="Clum A."/>
            <person name="Culley D."/>
            <person name="Crous P.W."/>
            <person name="Fauchery L."/>
            <person name="Girlanda M."/>
            <person name="Hayes R.D."/>
            <person name="Keri Z."/>
            <person name="LaButti K."/>
            <person name="Lipzen A."/>
            <person name="Lombard V."/>
            <person name="Magnuson J."/>
            <person name="Maillard F."/>
            <person name="Murat C."/>
            <person name="Nolan M."/>
            <person name="Ohm R.A."/>
            <person name="Pangilinan J."/>
            <person name="Pereira M.F."/>
            <person name="Perotto S."/>
            <person name="Peter M."/>
            <person name="Pfister S."/>
            <person name="Riley R."/>
            <person name="Sitrit Y."/>
            <person name="Stielow J.B."/>
            <person name="Szollosi G."/>
            <person name="Zifcakova L."/>
            <person name="Stursova M."/>
            <person name="Spatafora J.W."/>
            <person name="Tedersoo L."/>
            <person name="Vaario L.M."/>
            <person name="Yamada A."/>
            <person name="Yan M."/>
            <person name="Wang P."/>
            <person name="Xu J."/>
            <person name="Bruns T."/>
            <person name="Baldrian P."/>
            <person name="Vilgalys R."/>
            <person name="Dunand C."/>
            <person name="Henrissat B."/>
            <person name="Grigoriev I.V."/>
            <person name="Hibbett D."/>
            <person name="Nagy L.G."/>
            <person name="Martin F.M."/>
        </authorList>
    </citation>
    <scope>NUCLEOTIDE SEQUENCE</scope>
    <source>
        <strain evidence="1">P2</strain>
    </source>
</reference>
<gene>
    <name evidence="1" type="ORF">BDM02DRAFT_1806570</name>
</gene>
<dbReference type="EMBL" id="MU117996">
    <property type="protein sequence ID" value="KAF9649554.1"/>
    <property type="molecule type" value="Genomic_DNA"/>
</dbReference>
<organism evidence="1 2">
    <name type="scientific">Thelephora ganbajun</name>
    <name type="common">Ganba fungus</name>
    <dbReference type="NCBI Taxonomy" id="370292"/>
    <lineage>
        <taxon>Eukaryota</taxon>
        <taxon>Fungi</taxon>
        <taxon>Dikarya</taxon>
        <taxon>Basidiomycota</taxon>
        <taxon>Agaricomycotina</taxon>
        <taxon>Agaricomycetes</taxon>
        <taxon>Thelephorales</taxon>
        <taxon>Thelephoraceae</taxon>
        <taxon>Thelephora</taxon>
    </lineage>
</organism>